<evidence type="ECO:0000256" key="3">
    <source>
        <dbReference type="ARBA" id="ARBA00022598"/>
    </source>
</evidence>
<name>A0A1X0NNK0_9TRYP</name>
<dbReference type="NCBIfam" id="TIGR00395">
    <property type="entry name" value="leuS_arch"/>
    <property type="match status" value="1"/>
</dbReference>
<dbReference type="PANTHER" id="PTHR45794:SF1">
    <property type="entry name" value="LEUCINE--TRNA LIGASE, CYTOPLASMIC"/>
    <property type="match status" value="1"/>
</dbReference>
<keyword evidence="5 9" id="KW-0067">ATP-binding</keyword>
<dbReference type="PROSITE" id="PS00178">
    <property type="entry name" value="AA_TRNA_LIGASE_I"/>
    <property type="match status" value="1"/>
</dbReference>
<organism evidence="12 13">
    <name type="scientific">Trypanosoma theileri</name>
    <dbReference type="NCBI Taxonomy" id="67003"/>
    <lineage>
        <taxon>Eukaryota</taxon>
        <taxon>Discoba</taxon>
        <taxon>Euglenozoa</taxon>
        <taxon>Kinetoplastea</taxon>
        <taxon>Metakinetoplastina</taxon>
        <taxon>Trypanosomatida</taxon>
        <taxon>Trypanosomatidae</taxon>
        <taxon>Trypanosoma</taxon>
    </lineage>
</organism>
<dbReference type="AlphaFoldDB" id="A0A1X0NNK0"/>
<evidence type="ECO:0000256" key="4">
    <source>
        <dbReference type="ARBA" id="ARBA00022741"/>
    </source>
</evidence>
<dbReference type="EMBL" id="NBCO01000030">
    <property type="protein sequence ID" value="ORC86083.1"/>
    <property type="molecule type" value="Genomic_DNA"/>
</dbReference>
<evidence type="ECO:0000256" key="2">
    <source>
        <dbReference type="ARBA" id="ARBA00013164"/>
    </source>
</evidence>
<comment type="caution">
    <text evidence="12">The sequence shown here is derived from an EMBL/GenBank/DDBJ whole genome shotgun (WGS) entry which is preliminary data.</text>
</comment>
<keyword evidence="6 9" id="KW-0648">Protein biosynthesis</keyword>
<dbReference type="VEuPathDB" id="TriTrypDB:TM35_000301230"/>
<dbReference type="GeneID" id="39988226"/>
<evidence type="ECO:0000259" key="10">
    <source>
        <dbReference type="Pfam" id="PF00133"/>
    </source>
</evidence>
<dbReference type="FunFam" id="1.10.730.10:FF:000075">
    <property type="entry name" value="Putative leucyl-tRNA synthetase"/>
    <property type="match status" value="1"/>
</dbReference>
<dbReference type="GO" id="GO:0006429">
    <property type="term" value="P:leucyl-tRNA aminoacylation"/>
    <property type="evidence" value="ECO:0007669"/>
    <property type="project" value="InterPro"/>
</dbReference>
<keyword evidence="7 9" id="KW-0030">Aminoacyl-tRNA synthetase</keyword>
<dbReference type="Proteomes" id="UP000192257">
    <property type="component" value="Unassembled WGS sequence"/>
</dbReference>
<evidence type="ECO:0000313" key="12">
    <source>
        <dbReference type="EMBL" id="ORC86083.1"/>
    </source>
</evidence>
<dbReference type="InterPro" id="IPR002300">
    <property type="entry name" value="aa-tRNA-synth_Ia"/>
</dbReference>
<evidence type="ECO:0000256" key="9">
    <source>
        <dbReference type="RuleBase" id="RU363035"/>
    </source>
</evidence>
<gene>
    <name evidence="12" type="ORF">TM35_000301230</name>
</gene>
<evidence type="ECO:0000256" key="1">
    <source>
        <dbReference type="ARBA" id="ARBA00005594"/>
    </source>
</evidence>
<keyword evidence="3 9" id="KW-0436">Ligase</keyword>
<dbReference type="Gene3D" id="1.10.730.10">
    <property type="entry name" value="Isoleucyl-tRNA Synthetase, Domain 1"/>
    <property type="match status" value="1"/>
</dbReference>
<dbReference type="SUPFAM" id="SSF50677">
    <property type="entry name" value="ValRS/IleRS/LeuRS editing domain"/>
    <property type="match status" value="1"/>
</dbReference>
<dbReference type="InterPro" id="IPR009080">
    <property type="entry name" value="tRNAsynth_Ia_anticodon-bd"/>
</dbReference>
<dbReference type="Gene3D" id="3.90.740.10">
    <property type="entry name" value="Valyl/Leucyl/Isoleucyl-tRNA synthetase, editing domain"/>
    <property type="match status" value="1"/>
</dbReference>
<dbReference type="FunFam" id="3.90.740.10:FF:000001">
    <property type="entry name" value="Leucine--tRNA ligase, cytoplasmic"/>
    <property type="match status" value="1"/>
</dbReference>
<dbReference type="GO" id="GO:0005524">
    <property type="term" value="F:ATP binding"/>
    <property type="evidence" value="ECO:0007669"/>
    <property type="project" value="UniProtKB-KW"/>
</dbReference>
<evidence type="ECO:0000256" key="5">
    <source>
        <dbReference type="ARBA" id="ARBA00022840"/>
    </source>
</evidence>
<proteinExistence type="inferred from homology"/>
<reference evidence="12 13" key="1">
    <citation type="submission" date="2017-03" db="EMBL/GenBank/DDBJ databases">
        <title>An alternative strategy for trypanosome survival in the mammalian bloodstream revealed through genome and transcriptome analysis of the ubiquitous bovine parasite Trypanosoma (Megatrypanum) theileri.</title>
        <authorList>
            <person name="Kelly S."/>
            <person name="Ivens A."/>
            <person name="Mott A."/>
            <person name="O'Neill E."/>
            <person name="Emms D."/>
            <person name="Macleod O."/>
            <person name="Voorheis P."/>
            <person name="Matthews J."/>
            <person name="Matthews K."/>
            <person name="Carrington M."/>
        </authorList>
    </citation>
    <scope>NUCLEOTIDE SEQUENCE [LARGE SCALE GENOMIC DNA]</scope>
    <source>
        <strain evidence="12">Edinburgh</strain>
    </source>
</reference>
<dbReference type="GO" id="GO:0004823">
    <property type="term" value="F:leucine-tRNA ligase activity"/>
    <property type="evidence" value="ECO:0007669"/>
    <property type="project" value="UniProtKB-EC"/>
</dbReference>
<evidence type="ECO:0000313" key="13">
    <source>
        <dbReference type="Proteomes" id="UP000192257"/>
    </source>
</evidence>
<feature type="domain" description="Methionyl/Valyl/Leucyl/Isoleucyl-tRNA synthetase anticodon-binding" evidence="11">
    <location>
        <begin position="806"/>
        <end position="933"/>
    </location>
</feature>
<accession>A0A1X0NNK0</accession>
<dbReference type="CDD" id="cd07959">
    <property type="entry name" value="Anticodon_Ia_Leu_AEc"/>
    <property type="match status" value="1"/>
</dbReference>
<evidence type="ECO:0000256" key="6">
    <source>
        <dbReference type="ARBA" id="ARBA00022917"/>
    </source>
</evidence>
<dbReference type="OrthoDB" id="10249672at2759"/>
<dbReference type="Pfam" id="PF08264">
    <property type="entry name" value="Anticodon_1"/>
    <property type="match status" value="1"/>
</dbReference>
<dbReference type="InterPro" id="IPR013155">
    <property type="entry name" value="M/V/L/I-tRNA-synth_anticd-bd"/>
</dbReference>
<dbReference type="Pfam" id="PF00133">
    <property type="entry name" value="tRNA-synt_1"/>
    <property type="match status" value="2"/>
</dbReference>
<keyword evidence="4 9" id="KW-0547">Nucleotide-binding</keyword>
<comment type="similarity">
    <text evidence="1 9">Belongs to the class-I aminoacyl-tRNA synthetase family.</text>
</comment>
<dbReference type="PANTHER" id="PTHR45794">
    <property type="entry name" value="LEUCYL-TRNA SYNTHETASE"/>
    <property type="match status" value="1"/>
</dbReference>
<protein>
    <recommendedName>
        <fullName evidence="2">leucine--tRNA ligase</fullName>
        <ecNumber evidence="2">6.1.1.4</ecNumber>
    </recommendedName>
    <alternativeName>
        <fullName evidence="8">Leucyl-tRNA synthetase</fullName>
    </alternativeName>
</protein>
<evidence type="ECO:0000259" key="11">
    <source>
        <dbReference type="Pfam" id="PF08264"/>
    </source>
</evidence>
<dbReference type="EC" id="6.1.1.4" evidence="2"/>
<evidence type="ECO:0000256" key="8">
    <source>
        <dbReference type="ARBA" id="ARBA00030520"/>
    </source>
</evidence>
<dbReference type="InterPro" id="IPR014729">
    <property type="entry name" value="Rossmann-like_a/b/a_fold"/>
</dbReference>
<feature type="domain" description="Aminoacyl-tRNA synthetase class Ia" evidence="10">
    <location>
        <begin position="17"/>
        <end position="96"/>
    </location>
</feature>
<feature type="domain" description="Aminoacyl-tRNA synthetase class Ia" evidence="10">
    <location>
        <begin position="180"/>
        <end position="767"/>
    </location>
</feature>
<dbReference type="InterPro" id="IPR004493">
    <property type="entry name" value="Leu-tRNA-synth_Ia_arc/euk"/>
</dbReference>
<dbReference type="SUPFAM" id="SSF47323">
    <property type="entry name" value="Anticodon-binding domain of a subclass of class I aminoacyl-tRNA synthetases"/>
    <property type="match status" value="1"/>
</dbReference>
<dbReference type="RefSeq" id="XP_028880149.1">
    <property type="nucleotide sequence ID" value="XM_029028446.1"/>
</dbReference>
<dbReference type="SUPFAM" id="SSF52374">
    <property type="entry name" value="Nucleotidylyl transferase"/>
    <property type="match status" value="1"/>
</dbReference>
<evidence type="ECO:0000256" key="7">
    <source>
        <dbReference type="ARBA" id="ARBA00023146"/>
    </source>
</evidence>
<sequence>MSTARRDKLLGIEAAAQERWAREKLHEQNAPLQGEAKPAKFFVTFPYPYMNGRLHLGHAFSLTKCEFASRFWRMKGRRSLWPFGLHVTGTPIAACAQKIQKELQLYGNPPKFPDEVLEKAPEEKADSVAAVGQHKSKRGKTGPAKPQWIIMQSMGIPEDEIANFVDPLYWLEYFPPMAVTDLKRFGCHIDFRRSFITTDRNPFYDRFISWQFRQMQRAGVLGFGKRYCVYSPWDGQPCADHDRASGEGAVPQEYTLVKLTVQKATEQPVFVPFAKIIGDRPVILPGATLRPETVIGQTNCWVSPNIVYKAYAIQNRSGAEEIFIMTARAARNMAYQDYVINGKTGEDPTPLFEVDGAKLIGLPLSAPLSPYSTIYTLPMQSITEAKGTGVVMSVPADSPDDYINYTQLVKKPEYRAKLGLKDEWVALDIIPIIEVPGEMGRESAKYMCEKLKINGPNATDLLDQAKKAVYQAGFYQGVMINGPFAGEKVPVAKVKTTKLMEEQDSAIRYYEPERPVTSRSGDECVVALCDQWYIEYGKEEWKKTVLKHLEDVNLFFPGVRNGFEETLNWLAEWPCSRTFGLGTKMPCDESGKMIIDSLSDSTIYMAYYTIAHFLHTTVDGKQSLDARQPNILGVTPEMFTDETFDYIFHGKGTAESVHAATGLPVEAAEKMREEFNYWYPVDLRCSAKDLIQNHLTMFLYTHAAIWPDDKSKWPRAIFANGHIQVDNEKMSKSKGNFMSLAEAIDQYGSDATRLACADAGDSLDDANFVRETAAGFILKLTTAIDSAQELINSKDSLRTGEFNIFDKIFANSVNSIIGRTEKFYEGMQFRNVLNLAYHELSNEFSQYKLNCDDLQVHRDLAERYVEVQTLLLAPLAPHFAEYMWSTVLGHTSSVMNANFPVATAPVDYTTLVASRVMTDVVRDIRALAVRSQKKHGVVNEVCVYTATEYSEWQRAALRLLREVYTAAGNTFPADFTKTVMSRKEPWMTKDVLPEVMAFIAFTKMNVERYGEEALGETPAVNDRELLQSVQANLCKLSGVPTVHILSCEDETFPEHHAARRKCRAGEPTVAIPAQKK</sequence>
<keyword evidence="13" id="KW-1185">Reference proteome</keyword>
<dbReference type="Gene3D" id="3.40.50.620">
    <property type="entry name" value="HUPs"/>
    <property type="match status" value="1"/>
</dbReference>
<dbReference type="InterPro" id="IPR009008">
    <property type="entry name" value="Val/Leu/Ile-tRNA-synth_edit"/>
</dbReference>
<dbReference type="InterPro" id="IPR001412">
    <property type="entry name" value="aa-tRNA-synth_I_CS"/>
</dbReference>
<dbReference type="STRING" id="67003.A0A1X0NNK0"/>
<dbReference type="GO" id="GO:0002161">
    <property type="term" value="F:aminoacyl-tRNA deacylase activity"/>
    <property type="evidence" value="ECO:0007669"/>
    <property type="project" value="InterPro"/>
</dbReference>